<feature type="chain" id="PRO_5019076973" evidence="8">
    <location>
        <begin position="26"/>
        <end position="527"/>
    </location>
</feature>
<dbReference type="InterPro" id="IPR036318">
    <property type="entry name" value="FAD-bd_PCMH-like_sf"/>
</dbReference>
<organism evidence="10 11">
    <name type="scientific">Glycine soja</name>
    <name type="common">Wild soybean</name>
    <dbReference type="NCBI Taxonomy" id="3848"/>
    <lineage>
        <taxon>Eukaryota</taxon>
        <taxon>Viridiplantae</taxon>
        <taxon>Streptophyta</taxon>
        <taxon>Embryophyta</taxon>
        <taxon>Tracheophyta</taxon>
        <taxon>Spermatophyta</taxon>
        <taxon>Magnoliopsida</taxon>
        <taxon>eudicotyledons</taxon>
        <taxon>Gunneridae</taxon>
        <taxon>Pentapetalae</taxon>
        <taxon>rosids</taxon>
        <taxon>fabids</taxon>
        <taxon>Fabales</taxon>
        <taxon>Fabaceae</taxon>
        <taxon>Papilionoideae</taxon>
        <taxon>50 kb inversion clade</taxon>
        <taxon>NPAAA clade</taxon>
        <taxon>indigoferoid/millettioid clade</taxon>
        <taxon>Phaseoleae</taxon>
        <taxon>Glycine</taxon>
        <taxon>Glycine subgen. Soja</taxon>
    </lineage>
</organism>
<accession>A0A445JBG9</accession>
<dbReference type="Pfam" id="PF01565">
    <property type="entry name" value="FAD_binding_4"/>
    <property type="match status" value="1"/>
</dbReference>
<dbReference type="AlphaFoldDB" id="A0A445JBG9"/>
<evidence type="ECO:0000256" key="1">
    <source>
        <dbReference type="ARBA" id="ARBA00001974"/>
    </source>
</evidence>
<evidence type="ECO:0000256" key="4">
    <source>
        <dbReference type="ARBA" id="ARBA00022729"/>
    </source>
</evidence>
<keyword evidence="6" id="KW-1015">Disulfide bond</keyword>
<keyword evidence="7" id="KW-0325">Glycoprotein</keyword>
<dbReference type="InterPro" id="IPR016169">
    <property type="entry name" value="FAD-bd_PCMH_sub2"/>
</dbReference>
<evidence type="ECO:0000256" key="3">
    <source>
        <dbReference type="ARBA" id="ARBA00022630"/>
    </source>
</evidence>
<dbReference type="Pfam" id="PF08031">
    <property type="entry name" value="BBE"/>
    <property type="match status" value="1"/>
</dbReference>
<dbReference type="InterPro" id="IPR006094">
    <property type="entry name" value="Oxid_FAD_bind_N"/>
</dbReference>
<dbReference type="GO" id="GO:0016491">
    <property type="term" value="F:oxidoreductase activity"/>
    <property type="evidence" value="ECO:0007669"/>
    <property type="project" value="InterPro"/>
</dbReference>
<comment type="caution">
    <text evidence="10">The sequence shown here is derived from an EMBL/GenBank/DDBJ whole genome shotgun (WGS) entry which is preliminary data.</text>
</comment>
<dbReference type="Gene3D" id="3.40.462.20">
    <property type="match status" value="1"/>
</dbReference>
<dbReference type="Proteomes" id="UP000289340">
    <property type="component" value="Chromosome 8"/>
</dbReference>
<proteinExistence type="inferred from homology"/>
<dbReference type="PANTHER" id="PTHR32448">
    <property type="entry name" value="OS08G0158400 PROTEIN"/>
    <property type="match status" value="1"/>
</dbReference>
<dbReference type="GO" id="GO:1901696">
    <property type="term" value="P:cannabinoid biosynthetic process"/>
    <property type="evidence" value="ECO:0007669"/>
    <property type="project" value="UniProtKB-ARBA"/>
</dbReference>
<evidence type="ECO:0000256" key="7">
    <source>
        <dbReference type="ARBA" id="ARBA00023180"/>
    </source>
</evidence>
<dbReference type="SUPFAM" id="SSF56176">
    <property type="entry name" value="FAD-binding/transporter-associated domain-like"/>
    <property type="match status" value="1"/>
</dbReference>
<feature type="domain" description="FAD-binding PCMH-type" evidence="9">
    <location>
        <begin position="76"/>
        <end position="250"/>
    </location>
</feature>
<reference evidence="10 11" key="1">
    <citation type="submission" date="2018-09" db="EMBL/GenBank/DDBJ databases">
        <title>A high-quality reference genome of wild soybean provides a powerful tool to mine soybean genomes.</title>
        <authorList>
            <person name="Xie M."/>
            <person name="Chung C.Y.L."/>
            <person name="Li M.-W."/>
            <person name="Wong F.-L."/>
            <person name="Chan T.-F."/>
            <person name="Lam H.-M."/>
        </authorList>
    </citation>
    <scope>NUCLEOTIDE SEQUENCE [LARGE SCALE GENOMIC DNA]</scope>
    <source>
        <strain evidence="11">cv. W05</strain>
        <tissue evidence="10">Hypocotyl of etiolated seedlings</tissue>
    </source>
</reference>
<name>A0A445JBG9_GLYSO</name>
<evidence type="ECO:0000259" key="9">
    <source>
        <dbReference type="PROSITE" id="PS51387"/>
    </source>
</evidence>
<dbReference type="Gene3D" id="3.30.465.10">
    <property type="match status" value="1"/>
</dbReference>
<feature type="signal peptide" evidence="8">
    <location>
        <begin position="1"/>
        <end position="25"/>
    </location>
</feature>
<keyword evidence="3" id="KW-0285">Flavoprotein</keyword>
<dbReference type="InterPro" id="IPR016166">
    <property type="entry name" value="FAD-bd_PCMH"/>
</dbReference>
<evidence type="ECO:0000256" key="6">
    <source>
        <dbReference type="ARBA" id="ARBA00023157"/>
    </source>
</evidence>
<dbReference type="EMBL" id="QZWG01000008">
    <property type="protein sequence ID" value="RZB95823.1"/>
    <property type="molecule type" value="Genomic_DNA"/>
</dbReference>
<evidence type="ECO:0000313" key="11">
    <source>
        <dbReference type="Proteomes" id="UP000289340"/>
    </source>
</evidence>
<gene>
    <name evidence="10" type="ORF">D0Y65_019932</name>
</gene>
<sequence>MATSMVKLAFLSITVFISIFPSASTSAGHDKGFLQCFQTMLGVDNTTSGVIFTKTSSSYEPILKSSIRNARFLDTSVPKPNLIVTPHNLFHIQVALFCSKKSGLQVRIRSGGHDYEGLSYVSHVPFIIIDLFNLRSITINMDEETAWVESGATLGELYYAIEKKSEVHGFPAGSCSTVGVGGHLSGGGFGTIFRKYGLASDNIIDAQIINVNGKILNRTLMGEDLFWAIRGGGGSSFGVITAWKIKLVPVPSKVATFDVSRTLDQGATTLFHKWQTIAPKLPKELFLHTVVGVTNSASEEGGKTVVVSFSGLYLGTPENLLPLMLNSFAELGLRRDNFTEMTWIQSVLYFAGFSKDESLEVLLRRNQTSPSFKAKSDYVKEPIPLHGLEGLWKMLLLENPPPFIFTPYGGIMSEISESETPFPHRKGNLYGIQYSVNLVSNEEAPKHIEWLRRLHAYLAPYVSKFPRQAYLNYRDLDLGVNRGNSSYENGKSWGLKYFNYNFERLARVKAEVDPGNFFRDEQSIPPL</sequence>
<dbReference type="InterPro" id="IPR012951">
    <property type="entry name" value="BBE"/>
</dbReference>
<evidence type="ECO:0000313" key="10">
    <source>
        <dbReference type="EMBL" id="RZB95823.1"/>
    </source>
</evidence>
<evidence type="ECO:0000256" key="5">
    <source>
        <dbReference type="ARBA" id="ARBA00022827"/>
    </source>
</evidence>
<dbReference type="PROSITE" id="PS51387">
    <property type="entry name" value="FAD_PCMH"/>
    <property type="match status" value="1"/>
</dbReference>
<dbReference type="GO" id="GO:0071949">
    <property type="term" value="F:FAD binding"/>
    <property type="evidence" value="ECO:0007669"/>
    <property type="project" value="InterPro"/>
</dbReference>
<keyword evidence="11" id="KW-1185">Reference proteome</keyword>
<evidence type="ECO:0000256" key="8">
    <source>
        <dbReference type="SAM" id="SignalP"/>
    </source>
</evidence>
<comment type="cofactor">
    <cofactor evidence="1">
        <name>FAD</name>
        <dbReference type="ChEBI" id="CHEBI:57692"/>
    </cofactor>
</comment>
<keyword evidence="5" id="KW-0274">FAD</keyword>
<protein>
    <submittedName>
        <fullName evidence="10">Berberine bridge enzyme-like 15</fullName>
    </submittedName>
</protein>
<dbReference type="InterPro" id="IPR016167">
    <property type="entry name" value="FAD-bd_PCMH_sub1"/>
</dbReference>
<dbReference type="Gramene" id="XM_028391488.1">
    <property type="protein sequence ID" value="XP_028247289.1"/>
    <property type="gene ID" value="LOC114424623"/>
</dbReference>
<dbReference type="FunFam" id="3.30.43.10:FF:000004">
    <property type="entry name" value="Berberine bridge enzyme-like 15"/>
    <property type="match status" value="1"/>
</dbReference>
<comment type="similarity">
    <text evidence="2">Belongs to the oxygen-dependent FAD-linked oxidoreductase family.</text>
</comment>
<dbReference type="Gene3D" id="3.30.43.10">
    <property type="entry name" value="Uridine Diphospho-n-acetylenolpyruvylglucosamine Reductase, domain 2"/>
    <property type="match status" value="1"/>
</dbReference>
<evidence type="ECO:0000256" key="2">
    <source>
        <dbReference type="ARBA" id="ARBA00005466"/>
    </source>
</evidence>
<keyword evidence="4 8" id="KW-0732">Signal</keyword>